<accession>A0A1H6F756</accession>
<protein>
    <submittedName>
        <fullName evidence="1">Uncharacterized protein</fullName>
    </submittedName>
</protein>
<keyword evidence="2" id="KW-1185">Reference proteome</keyword>
<name>A0A1H6F756_9GAMM</name>
<evidence type="ECO:0000313" key="2">
    <source>
        <dbReference type="Proteomes" id="UP000236724"/>
    </source>
</evidence>
<evidence type="ECO:0000313" key="1">
    <source>
        <dbReference type="EMBL" id="SEH05149.1"/>
    </source>
</evidence>
<proteinExistence type="predicted"/>
<dbReference type="AlphaFoldDB" id="A0A1H6F756"/>
<sequence>MYIQSIYPREAKKKILSLLQEITFEHKQENLFSLKDAEMLDILFEIDFSLGKILKFALHSGR</sequence>
<organism evidence="1 2">
    <name type="scientific">Candidatus Venteria ishoeyi</name>
    <dbReference type="NCBI Taxonomy" id="1899563"/>
    <lineage>
        <taxon>Bacteria</taxon>
        <taxon>Pseudomonadati</taxon>
        <taxon>Pseudomonadota</taxon>
        <taxon>Gammaproteobacteria</taxon>
        <taxon>Thiotrichales</taxon>
        <taxon>Thiotrichaceae</taxon>
        <taxon>Venteria</taxon>
    </lineage>
</organism>
<gene>
    <name evidence="1" type="ORF">MBHS_01002</name>
</gene>
<dbReference type="Proteomes" id="UP000236724">
    <property type="component" value="Unassembled WGS sequence"/>
</dbReference>
<reference evidence="1 2" key="1">
    <citation type="submission" date="2016-10" db="EMBL/GenBank/DDBJ databases">
        <authorList>
            <person name="de Groot N.N."/>
        </authorList>
    </citation>
    <scope>NUCLEOTIDE SEQUENCE [LARGE SCALE GENOMIC DNA]</scope>
    <source>
        <strain evidence="1">MBHS1</strain>
    </source>
</reference>
<dbReference type="EMBL" id="FMSV02000160">
    <property type="protein sequence ID" value="SEH05149.1"/>
    <property type="molecule type" value="Genomic_DNA"/>
</dbReference>